<dbReference type="AlphaFoldDB" id="A0A9N8KQZ3"/>
<proteinExistence type="predicted"/>
<evidence type="ECO:0000313" key="1">
    <source>
        <dbReference type="EMBL" id="CAD0114445.1"/>
    </source>
</evidence>
<reference evidence="1" key="1">
    <citation type="submission" date="2020-06" db="EMBL/GenBank/DDBJ databases">
        <authorList>
            <person name="Onetto C."/>
        </authorList>
    </citation>
    <scope>NUCLEOTIDE SEQUENCE</scope>
</reference>
<protein>
    <submittedName>
        <fullName evidence="1">Uncharacterized protein</fullName>
    </submittedName>
</protein>
<organism evidence="1 2">
    <name type="scientific">Aureobasidium uvarum</name>
    <dbReference type="NCBI Taxonomy" id="2773716"/>
    <lineage>
        <taxon>Eukaryota</taxon>
        <taxon>Fungi</taxon>
        <taxon>Dikarya</taxon>
        <taxon>Ascomycota</taxon>
        <taxon>Pezizomycotina</taxon>
        <taxon>Dothideomycetes</taxon>
        <taxon>Dothideomycetidae</taxon>
        <taxon>Dothideales</taxon>
        <taxon>Saccotheciaceae</taxon>
        <taxon>Aureobasidium</taxon>
    </lineage>
</organism>
<accession>A0A9N8KQZ3</accession>
<sequence>MTCSDTLQAMQALRAQILDNFSIAMPEELKTKIVLAHRTDTWWCIVYGNNNKPIWKTGKGCDTAELALRKMLVSSSDLVYDKFHKDGFVLDA</sequence>
<comment type="caution">
    <text evidence="1">The sequence shown here is derived from an EMBL/GenBank/DDBJ whole genome shotgun (WGS) entry which is preliminary data.</text>
</comment>
<dbReference type="OrthoDB" id="3818914at2759"/>
<evidence type="ECO:0000313" key="2">
    <source>
        <dbReference type="Proteomes" id="UP000745764"/>
    </source>
</evidence>
<keyword evidence="2" id="KW-1185">Reference proteome</keyword>
<dbReference type="EMBL" id="CAINUL010000017">
    <property type="protein sequence ID" value="CAD0114445.1"/>
    <property type="molecule type" value="Genomic_DNA"/>
</dbReference>
<gene>
    <name evidence="1" type="ORF">AWRI4620_LOCUS8700</name>
</gene>
<name>A0A9N8KQZ3_9PEZI</name>
<dbReference type="Proteomes" id="UP000745764">
    <property type="component" value="Unassembled WGS sequence"/>
</dbReference>